<dbReference type="AlphaFoldDB" id="A0A269PCM6"/>
<reference evidence="1 2" key="1">
    <citation type="submission" date="2017-08" db="EMBL/GenBank/DDBJ databases">
        <authorList>
            <person name="de Groot N.N."/>
        </authorList>
    </citation>
    <scope>NUCLEOTIDE SEQUENCE [LARGE SCALE GENOMIC DNA]</scope>
    <source>
        <strain evidence="1 2">NBT06-6</strain>
    </source>
</reference>
<protein>
    <recommendedName>
        <fullName evidence="3">FAD/NAD(P)-binding domain-containing protein</fullName>
    </recommendedName>
</protein>
<dbReference type="PRINTS" id="PR00419">
    <property type="entry name" value="ADXRDTASE"/>
</dbReference>
<organism evidence="1 2">
    <name type="scientific">Corynebacterium hadale</name>
    <dbReference type="NCBI Taxonomy" id="2026255"/>
    <lineage>
        <taxon>Bacteria</taxon>
        <taxon>Bacillati</taxon>
        <taxon>Actinomycetota</taxon>
        <taxon>Actinomycetes</taxon>
        <taxon>Mycobacteriales</taxon>
        <taxon>Corynebacteriaceae</taxon>
        <taxon>Corynebacterium</taxon>
    </lineage>
</organism>
<name>A0A269PCM6_9CORY</name>
<dbReference type="Proteomes" id="UP000215771">
    <property type="component" value="Unassembled WGS sequence"/>
</dbReference>
<comment type="caution">
    <text evidence="1">The sequence shown here is derived from an EMBL/GenBank/DDBJ whole genome shotgun (WGS) entry which is preliminary data.</text>
</comment>
<dbReference type="SUPFAM" id="SSF51905">
    <property type="entry name" value="FAD/NAD(P)-binding domain"/>
    <property type="match status" value="1"/>
</dbReference>
<dbReference type="RefSeq" id="WP_095277339.1">
    <property type="nucleotide sequence ID" value="NZ_CP047655.1"/>
</dbReference>
<accession>A0A269PCM6</accession>
<evidence type="ECO:0008006" key="3">
    <source>
        <dbReference type="Google" id="ProtNLM"/>
    </source>
</evidence>
<proteinExistence type="predicted"/>
<dbReference type="Gene3D" id="3.40.50.720">
    <property type="entry name" value="NAD(P)-binding Rossmann-like Domain"/>
    <property type="match status" value="1"/>
</dbReference>
<sequence>MFDPYRRPTVAVIGAGPAGATAAAECAFSGFDTTLFDKREAIGGHLAAPDAEPVSKRLHYRTPYLKVTKVDGSAAAAARHLAAAVQAGGAEFRPHTTVTGAVFDEGEGQWEVTFIDAQGGEHTERFDILVRATGEASPWIAVPGRPNISVDDLYLHHGVEVVGLPNALFVDGPYPTDSSLKRHPLAVLEARGDYARRYARQLEIRGPGALTVKRDKWLVQPGAVRGIRSKLSEFDATVHEFKRASHYADDARRTARATAAAH</sequence>
<evidence type="ECO:0000313" key="2">
    <source>
        <dbReference type="Proteomes" id="UP000215771"/>
    </source>
</evidence>
<dbReference type="Gene3D" id="3.50.50.60">
    <property type="entry name" value="FAD/NAD(P)-binding domain"/>
    <property type="match status" value="1"/>
</dbReference>
<gene>
    <name evidence="1" type="ORF">CIG21_06895</name>
</gene>
<dbReference type="Pfam" id="PF13450">
    <property type="entry name" value="NAD_binding_8"/>
    <property type="match status" value="1"/>
</dbReference>
<evidence type="ECO:0000313" key="1">
    <source>
        <dbReference type="EMBL" id="PAJ69634.1"/>
    </source>
</evidence>
<dbReference type="EMBL" id="NQMQ01000013">
    <property type="protein sequence ID" value="PAJ69634.1"/>
    <property type="molecule type" value="Genomic_DNA"/>
</dbReference>
<dbReference type="InterPro" id="IPR036188">
    <property type="entry name" value="FAD/NAD-bd_sf"/>
</dbReference>